<dbReference type="InterPro" id="IPR036565">
    <property type="entry name" value="Mur-like_cat_sf"/>
</dbReference>
<dbReference type="Gene3D" id="3.40.1390.10">
    <property type="entry name" value="MurE/MurF, N-terminal domain"/>
    <property type="match status" value="1"/>
</dbReference>
<dbReference type="Gene3D" id="3.90.190.20">
    <property type="entry name" value="Mur ligase, C-terminal domain"/>
    <property type="match status" value="1"/>
</dbReference>
<dbReference type="InterPro" id="IPR036615">
    <property type="entry name" value="Mur_ligase_C_dom_sf"/>
</dbReference>
<evidence type="ECO:0000256" key="10">
    <source>
        <dbReference type="ARBA" id="ARBA00031461"/>
    </source>
</evidence>
<dbReference type="Pfam" id="PF02875">
    <property type="entry name" value="Mur_ligase_C"/>
    <property type="match status" value="1"/>
</dbReference>
<evidence type="ECO:0000256" key="1">
    <source>
        <dbReference type="ARBA" id="ARBA00022490"/>
    </source>
</evidence>
<keyword evidence="3" id="KW-0132">Cell division</keyword>
<evidence type="ECO:0000256" key="4">
    <source>
        <dbReference type="ARBA" id="ARBA00022741"/>
    </source>
</evidence>
<protein>
    <recommendedName>
        <fullName evidence="10">UDP-MurNAc-pentapeptide synthetase</fullName>
    </recommendedName>
</protein>
<dbReference type="GO" id="GO:0071555">
    <property type="term" value="P:cell wall organization"/>
    <property type="evidence" value="ECO:0007669"/>
    <property type="project" value="UniProtKB-KW"/>
</dbReference>
<keyword evidence="2" id="KW-0436">Ligase</keyword>
<gene>
    <name evidence="14" type="ORF">UFOPK3495_00607</name>
    <name evidence="15" type="ORF">UFOPK4237_01277</name>
</gene>
<dbReference type="SUPFAM" id="SSF63418">
    <property type="entry name" value="MurE/MurF N-terminal domain"/>
    <property type="match status" value="1"/>
</dbReference>
<dbReference type="EMBL" id="CAFBPZ010000099">
    <property type="protein sequence ID" value="CAB5041225.1"/>
    <property type="molecule type" value="Genomic_DNA"/>
</dbReference>
<evidence type="ECO:0000256" key="2">
    <source>
        <dbReference type="ARBA" id="ARBA00022598"/>
    </source>
</evidence>
<name>A0A6J7SIW3_9ZZZZ</name>
<reference evidence="15" key="1">
    <citation type="submission" date="2020-05" db="EMBL/GenBank/DDBJ databases">
        <authorList>
            <person name="Chiriac C."/>
            <person name="Salcher M."/>
            <person name="Ghai R."/>
            <person name="Kavagutti S V."/>
        </authorList>
    </citation>
    <scope>NUCLEOTIDE SEQUENCE</scope>
</reference>
<dbReference type="InterPro" id="IPR013221">
    <property type="entry name" value="Mur_ligase_cen"/>
</dbReference>
<dbReference type="Pfam" id="PF01225">
    <property type="entry name" value="Mur_ligase"/>
    <property type="match status" value="1"/>
</dbReference>
<evidence type="ECO:0000256" key="5">
    <source>
        <dbReference type="ARBA" id="ARBA00022840"/>
    </source>
</evidence>
<feature type="domain" description="Mur ligase N-terminal catalytic" evidence="11">
    <location>
        <begin position="26"/>
        <end position="73"/>
    </location>
</feature>
<feature type="domain" description="Mur ligase C-terminal" evidence="12">
    <location>
        <begin position="316"/>
        <end position="442"/>
    </location>
</feature>
<evidence type="ECO:0000256" key="8">
    <source>
        <dbReference type="ARBA" id="ARBA00023306"/>
    </source>
</evidence>
<evidence type="ECO:0000259" key="13">
    <source>
        <dbReference type="Pfam" id="PF08245"/>
    </source>
</evidence>
<evidence type="ECO:0000256" key="9">
    <source>
        <dbReference type="ARBA" id="ARBA00023316"/>
    </source>
</evidence>
<proteinExistence type="inferred from homology"/>
<dbReference type="SUPFAM" id="SSF53244">
    <property type="entry name" value="MurD-like peptide ligases, peptide-binding domain"/>
    <property type="match status" value="1"/>
</dbReference>
<dbReference type="SUPFAM" id="SSF53623">
    <property type="entry name" value="MurD-like peptide ligases, catalytic domain"/>
    <property type="match status" value="1"/>
</dbReference>
<keyword evidence="5" id="KW-0067">ATP-binding</keyword>
<evidence type="ECO:0000256" key="3">
    <source>
        <dbReference type="ARBA" id="ARBA00022618"/>
    </source>
</evidence>
<dbReference type="GO" id="GO:0009252">
    <property type="term" value="P:peptidoglycan biosynthetic process"/>
    <property type="evidence" value="ECO:0007669"/>
    <property type="project" value="UniProtKB-KW"/>
</dbReference>
<dbReference type="Gene3D" id="3.40.1190.10">
    <property type="entry name" value="Mur-like, catalytic domain"/>
    <property type="match status" value="1"/>
</dbReference>
<dbReference type="GO" id="GO:0051301">
    <property type="term" value="P:cell division"/>
    <property type="evidence" value="ECO:0007669"/>
    <property type="project" value="UniProtKB-KW"/>
</dbReference>
<sequence length="459" mass="47881">MISLTVSQICSIVEGEMFATSGDEVVTNVVADSSEVSSGSLFVAIVGERVDGHDYSAASVAQGAVAILAERLLDEPCIVVADSVKALGLLAEHVRQQLNCTVIAITGSSGKTSTKDLLANVLARFGSTIAPIGSFNTEVGVPLTMLRADESTRFLVLEMGMRGVGHIEYLCGIAKPSIGVLLNIGSAHMGMLGSLESLAQAKSEVIAGLPEDGIAVLNGDDPIVSQQASKTSARIVRFGKGSNATVRAVDVTLDEMARPTFTLQYSGKDAQVALLIHGEHFVSNAMAVAAVALEVGIPIADVAAALSQATIPSKWRMEVTQTSAGVTLINDSYNANPESMRAALDALAVMGSTNRTWAVLGEMLELGEDSIGEHESVARVVADLGISRLLCIGQGAQTIYRAALDAGFPEEQASWEKDSVDALAVLHEELRSGDIVLIKASRGIGLERVAAALTDQEAP</sequence>
<evidence type="ECO:0000256" key="6">
    <source>
        <dbReference type="ARBA" id="ARBA00022960"/>
    </source>
</evidence>
<keyword evidence="9" id="KW-0961">Cell wall biogenesis/degradation</keyword>
<evidence type="ECO:0000313" key="14">
    <source>
        <dbReference type="EMBL" id="CAB4894458.1"/>
    </source>
</evidence>
<dbReference type="GO" id="GO:0005524">
    <property type="term" value="F:ATP binding"/>
    <property type="evidence" value="ECO:0007669"/>
    <property type="project" value="UniProtKB-KW"/>
</dbReference>
<evidence type="ECO:0000259" key="12">
    <source>
        <dbReference type="Pfam" id="PF02875"/>
    </source>
</evidence>
<feature type="domain" description="Mur ligase central" evidence="13">
    <location>
        <begin position="105"/>
        <end position="292"/>
    </location>
</feature>
<accession>A0A6J7SIW3</accession>
<dbReference type="InterPro" id="IPR035911">
    <property type="entry name" value="MurE/MurF_N"/>
</dbReference>
<dbReference type="InterPro" id="IPR051046">
    <property type="entry name" value="MurCDEF_CellWall_CoF430Synth"/>
</dbReference>
<dbReference type="PANTHER" id="PTHR43024:SF1">
    <property type="entry name" value="UDP-N-ACETYLMURAMOYL-TRIPEPTIDE--D-ALANYL-D-ALANINE LIGASE"/>
    <property type="match status" value="1"/>
</dbReference>
<evidence type="ECO:0000313" key="15">
    <source>
        <dbReference type="EMBL" id="CAB5041225.1"/>
    </source>
</evidence>
<keyword evidence="6" id="KW-0133">Cell shape</keyword>
<dbReference type="InterPro" id="IPR005863">
    <property type="entry name" value="UDP-N-AcMur_synth"/>
</dbReference>
<dbReference type="Pfam" id="PF08245">
    <property type="entry name" value="Mur_ligase_M"/>
    <property type="match status" value="1"/>
</dbReference>
<evidence type="ECO:0000259" key="11">
    <source>
        <dbReference type="Pfam" id="PF01225"/>
    </source>
</evidence>
<keyword evidence="4" id="KW-0547">Nucleotide-binding</keyword>
<dbReference type="AlphaFoldDB" id="A0A6J7SIW3"/>
<organism evidence="15">
    <name type="scientific">freshwater metagenome</name>
    <dbReference type="NCBI Taxonomy" id="449393"/>
    <lineage>
        <taxon>unclassified sequences</taxon>
        <taxon>metagenomes</taxon>
        <taxon>ecological metagenomes</taxon>
    </lineage>
</organism>
<dbReference type="HAMAP" id="MF_02019">
    <property type="entry name" value="MurF"/>
    <property type="match status" value="1"/>
</dbReference>
<keyword evidence="8" id="KW-0131">Cell cycle</keyword>
<keyword evidence="7" id="KW-0573">Peptidoglycan synthesis</keyword>
<dbReference type="InterPro" id="IPR000713">
    <property type="entry name" value="Mur_ligase_N"/>
</dbReference>
<dbReference type="GO" id="GO:0047480">
    <property type="term" value="F:UDP-N-acetylmuramoyl-tripeptide-D-alanyl-D-alanine ligase activity"/>
    <property type="evidence" value="ECO:0007669"/>
    <property type="project" value="InterPro"/>
</dbReference>
<keyword evidence="1" id="KW-0963">Cytoplasm</keyword>
<evidence type="ECO:0000256" key="7">
    <source>
        <dbReference type="ARBA" id="ARBA00022984"/>
    </source>
</evidence>
<dbReference type="NCBIfam" id="TIGR01143">
    <property type="entry name" value="murF"/>
    <property type="match status" value="1"/>
</dbReference>
<dbReference type="PANTHER" id="PTHR43024">
    <property type="entry name" value="UDP-N-ACETYLMURAMOYL-TRIPEPTIDE--D-ALANYL-D-ALANINE LIGASE"/>
    <property type="match status" value="1"/>
</dbReference>
<dbReference type="InterPro" id="IPR004101">
    <property type="entry name" value="Mur_ligase_C"/>
</dbReference>
<dbReference type="GO" id="GO:0008360">
    <property type="term" value="P:regulation of cell shape"/>
    <property type="evidence" value="ECO:0007669"/>
    <property type="project" value="UniProtKB-KW"/>
</dbReference>
<dbReference type="EMBL" id="CAFBMC010000023">
    <property type="protein sequence ID" value="CAB4894458.1"/>
    <property type="molecule type" value="Genomic_DNA"/>
</dbReference>